<dbReference type="CDD" id="cd00515">
    <property type="entry name" value="HAM1"/>
    <property type="match status" value="1"/>
</dbReference>
<dbReference type="NCBIfam" id="TIGR00042">
    <property type="entry name" value="RdgB/HAM1 family non-canonical purine NTP pyrophosphatase"/>
    <property type="match status" value="1"/>
</dbReference>
<keyword evidence="4 12" id="KW-0547">Nucleotide-binding</keyword>
<evidence type="ECO:0000256" key="5">
    <source>
        <dbReference type="ARBA" id="ARBA00022801"/>
    </source>
</evidence>
<comment type="caution">
    <text evidence="14">The sequence shown here is derived from an EMBL/GenBank/DDBJ whole genome shotgun (WGS) entry which is preliminary data.</text>
</comment>
<dbReference type="Proteomes" id="UP000789375">
    <property type="component" value="Unassembled WGS sequence"/>
</dbReference>
<dbReference type="InterPro" id="IPR027502">
    <property type="entry name" value="ITPase"/>
</dbReference>
<dbReference type="EMBL" id="CAJVPP010001604">
    <property type="protein sequence ID" value="CAG8564249.1"/>
    <property type="molecule type" value="Genomic_DNA"/>
</dbReference>
<comment type="function">
    <text evidence="8">Pyrophosphatase that hydrolyzes the non-canonical purine nucleotides inosine triphosphate (ITP), deoxyinosine triphosphate (dITP) as well as 2'-deoxy-N-6-hydroxylaminopurine triphosphate (dHAPTP) and xanthosine 5'-triphosphate (XTP) to their respective monophosphate derivatives. The enzyme does not distinguish between the deoxy- and ribose forms. Probably excludes non-canonical purines from RNA and DNA precursor pools, thus preventing their incorporation into RNA and DNA and avoiding chromosomal lesions.</text>
</comment>
<dbReference type="GO" id="GO:0009204">
    <property type="term" value="P:deoxyribonucleoside triphosphate catabolic process"/>
    <property type="evidence" value="ECO:0007669"/>
    <property type="project" value="UniProtKB-UniRule"/>
</dbReference>
<dbReference type="SUPFAM" id="SSF52972">
    <property type="entry name" value="ITPase-like"/>
    <property type="match status" value="1"/>
</dbReference>
<evidence type="ECO:0000256" key="12">
    <source>
        <dbReference type="HAMAP-Rule" id="MF_03148"/>
    </source>
</evidence>
<keyword evidence="15" id="KW-1185">Reference proteome</keyword>
<dbReference type="GO" id="GO:0000166">
    <property type="term" value="F:nucleotide binding"/>
    <property type="evidence" value="ECO:0007669"/>
    <property type="project" value="UniProtKB-KW"/>
</dbReference>
<keyword evidence="5 12" id="KW-0378">Hydrolase</keyword>
<evidence type="ECO:0000313" key="14">
    <source>
        <dbReference type="EMBL" id="CAG8564249.1"/>
    </source>
</evidence>
<evidence type="ECO:0000256" key="1">
    <source>
        <dbReference type="ARBA" id="ARBA00008023"/>
    </source>
</evidence>
<dbReference type="FunFam" id="3.90.950.10:FF:000003">
    <property type="entry name" value="Inosine triphosphate pyrophosphatase"/>
    <property type="match status" value="1"/>
</dbReference>
<evidence type="ECO:0000256" key="11">
    <source>
        <dbReference type="ARBA" id="ARBA00093271"/>
    </source>
</evidence>
<dbReference type="InterPro" id="IPR002637">
    <property type="entry name" value="RdgB/HAM1"/>
</dbReference>
<feature type="binding site" evidence="12">
    <location>
        <position position="69"/>
    </location>
    <ligand>
        <name>Mg(2+)</name>
        <dbReference type="ChEBI" id="CHEBI:18420"/>
    </ligand>
</feature>
<dbReference type="GO" id="GO:0046872">
    <property type="term" value="F:metal ion binding"/>
    <property type="evidence" value="ECO:0007669"/>
    <property type="project" value="UniProtKB-KW"/>
</dbReference>
<evidence type="ECO:0000256" key="3">
    <source>
        <dbReference type="ARBA" id="ARBA00022723"/>
    </source>
</evidence>
<evidence type="ECO:0000256" key="2">
    <source>
        <dbReference type="ARBA" id="ARBA00022490"/>
    </source>
</evidence>
<dbReference type="PANTHER" id="PTHR11067">
    <property type="entry name" value="INOSINE TRIPHOSPHATE PYROPHOSPHATASE/HAM1 PROTEIN"/>
    <property type="match status" value="1"/>
</dbReference>
<dbReference type="GO" id="GO:0036222">
    <property type="term" value="F:XTP diphosphatase activity"/>
    <property type="evidence" value="ECO:0007669"/>
    <property type="project" value="UniProtKB-UniRule"/>
</dbReference>
<keyword evidence="12" id="KW-0539">Nucleus</keyword>
<evidence type="ECO:0000313" key="15">
    <source>
        <dbReference type="Proteomes" id="UP000789375"/>
    </source>
</evidence>
<dbReference type="AlphaFoldDB" id="A0A9N9BFC1"/>
<comment type="catalytic activity">
    <reaction evidence="12">
        <text>XTP + H2O = XMP + diphosphate + H(+)</text>
        <dbReference type="Rhea" id="RHEA:28610"/>
        <dbReference type="ChEBI" id="CHEBI:15377"/>
        <dbReference type="ChEBI" id="CHEBI:15378"/>
        <dbReference type="ChEBI" id="CHEBI:33019"/>
        <dbReference type="ChEBI" id="CHEBI:57464"/>
        <dbReference type="ChEBI" id="CHEBI:61314"/>
        <dbReference type="EC" id="3.6.1.66"/>
    </reaction>
</comment>
<protein>
    <recommendedName>
        <fullName evidence="12">Inosine triphosphate pyrophosphatase</fullName>
        <shortName evidence="12">ITPase</shortName>
        <shortName evidence="12">Inosine triphosphatase</shortName>
        <ecNumber evidence="12">3.6.1.66</ecNumber>
    </recommendedName>
    <alternativeName>
        <fullName evidence="12">Non-canonical purine NTP pyrophosphatase</fullName>
    </alternativeName>
    <alternativeName>
        <fullName evidence="12">Non-standard purine NTP pyrophosphatase</fullName>
    </alternativeName>
    <alternativeName>
        <fullName evidence="12">Nucleoside-triphosphate diphosphatase</fullName>
    </alternativeName>
    <alternativeName>
        <fullName evidence="12">Nucleoside-triphosphate pyrophosphatase</fullName>
        <shortName evidence="12">NTPase</shortName>
    </alternativeName>
    <alternativeName>
        <fullName evidence="12">XTP/dITP diphosphatase</fullName>
    </alternativeName>
</protein>
<feature type="binding site" evidence="12">
    <location>
        <position position="171"/>
    </location>
    <ligand>
        <name>ITP</name>
        <dbReference type="ChEBI" id="CHEBI:61402"/>
    </ligand>
</feature>
<gene>
    <name evidence="14" type="ORF">FMOSSE_LOCUS7118</name>
</gene>
<dbReference type="HAMAP" id="MF_03148">
    <property type="entry name" value="HAM1_NTPase"/>
    <property type="match status" value="1"/>
</dbReference>
<feature type="binding site" evidence="12">
    <location>
        <begin position="13"/>
        <end position="18"/>
    </location>
    <ligand>
        <name>ITP</name>
        <dbReference type="ChEBI" id="CHEBI:61402"/>
    </ligand>
</feature>
<dbReference type="GO" id="GO:0005634">
    <property type="term" value="C:nucleus"/>
    <property type="evidence" value="ECO:0007669"/>
    <property type="project" value="UniProtKB-SubCell"/>
</dbReference>
<name>A0A9N9BFC1_FUNMO</name>
<comment type="subcellular location">
    <subcellularLocation>
        <location evidence="12">Cytoplasm</location>
    </subcellularLocation>
    <subcellularLocation>
        <location evidence="12">Nucleus</location>
    </subcellularLocation>
</comment>
<evidence type="ECO:0000256" key="4">
    <source>
        <dbReference type="ARBA" id="ARBA00022741"/>
    </source>
</evidence>
<evidence type="ECO:0000256" key="8">
    <source>
        <dbReference type="ARBA" id="ARBA00054940"/>
    </source>
</evidence>
<comment type="catalytic activity">
    <reaction evidence="11">
        <text>N(6)-hydroxy-dATP + H2O = N(6)-hydroxy-dAMP + diphosphate + H(+)</text>
        <dbReference type="Rhea" id="RHEA:83971"/>
        <dbReference type="ChEBI" id="CHEBI:15377"/>
        <dbReference type="ChEBI" id="CHEBI:15378"/>
        <dbReference type="ChEBI" id="CHEBI:33019"/>
        <dbReference type="ChEBI" id="CHEBI:233529"/>
        <dbReference type="ChEBI" id="CHEBI:233530"/>
    </reaction>
    <physiologicalReaction direction="left-to-right" evidence="11">
        <dbReference type="Rhea" id="RHEA:83972"/>
    </physiologicalReaction>
</comment>
<comment type="cofactor">
    <cofactor evidence="12">
        <name>Mg(2+)</name>
        <dbReference type="ChEBI" id="CHEBI:18420"/>
    </cofactor>
    <cofactor evidence="12">
        <name>Mn(2+)</name>
        <dbReference type="ChEBI" id="CHEBI:29035"/>
    </cofactor>
    <text evidence="12">Binds 1 divalent metal cation per subunit; can use either Mg(2+) or Mn(2+).</text>
</comment>
<feature type="binding site" evidence="12">
    <location>
        <position position="41"/>
    </location>
    <ligand>
        <name>Mg(2+)</name>
        <dbReference type="ChEBI" id="CHEBI:18420"/>
    </ligand>
</feature>
<evidence type="ECO:0000256" key="10">
    <source>
        <dbReference type="ARBA" id="ARBA00093255"/>
    </source>
</evidence>
<comment type="similarity">
    <text evidence="1 12 13">Belongs to the HAM1 NTPase family.</text>
</comment>
<dbReference type="GO" id="GO:0009117">
    <property type="term" value="P:nucleotide metabolic process"/>
    <property type="evidence" value="ECO:0007669"/>
    <property type="project" value="UniProtKB-KW"/>
</dbReference>
<evidence type="ECO:0000256" key="9">
    <source>
        <dbReference type="ARBA" id="ARBA00093218"/>
    </source>
</evidence>
<reference evidence="14" key="1">
    <citation type="submission" date="2021-06" db="EMBL/GenBank/DDBJ databases">
        <authorList>
            <person name="Kallberg Y."/>
            <person name="Tangrot J."/>
            <person name="Rosling A."/>
        </authorList>
    </citation>
    <scope>NUCLEOTIDE SEQUENCE</scope>
    <source>
        <strain evidence="14">87-6 pot B 2015</strain>
    </source>
</reference>
<comment type="subunit">
    <text evidence="12">Homodimer.</text>
</comment>
<feature type="binding site" evidence="12">
    <location>
        <position position="53"/>
    </location>
    <ligand>
        <name>ITP</name>
        <dbReference type="ChEBI" id="CHEBI:61402"/>
    </ligand>
</feature>
<keyword evidence="6 12" id="KW-0460">Magnesium</keyword>
<feature type="binding site" evidence="12">
    <location>
        <begin position="69"/>
        <end position="70"/>
    </location>
    <ligand>
        <name>ITP</name>
        <dbReference type="ChEBI" id="CHEBI:61402"/>
    </ligand>
</feature>
<feature type="binding site" evidence="12">
    <location>
        <begin position="145"/>
        <end position="148"/>
    </location>
    <ligand>
        <name>ITP</name>
        <dbReference type="ChEBI" id="CHEBI:61402"/>
    </ligand>
</feature>
<keyword evidence="2 12" id="KW-0963">Cytoplasm</keyword>
<dbReference type="GO" id="GO:0036220">
    <property type="term" value="F:ITP diphosphatase activity"/>
    <property type="evidence" value="ECO:0007669"/>
    <property type="project" value="UniProtKB-UniRule"/>
</dbReference>
<evidence type="ECO:0000256" key="7">
    <source>
        <dbReference type="ARBA" id="ARBA00023080"/>
    </source>
</evidence>
<keyword evidence="3 12" id="KW-0479">Metal-binding</keyword>
<proteinExistence type="inferred from homology"/>
<dbReference type="GO" id="GO:0005737">
    <property type="term" value="C:cytoplasm"/>
    <property type="evidence" value="ECO:0007669"/>
    <property type="project" value="UniProtKB-SubCell"/>
</dbReference>
<organism evidence="14 15">
    <name type="scientific">Funneliformis mosseae</name>
    <name type="common">Endomycorrhizal fungus</name>
    <name type="synonym">Glomus mosseae</name>
    <dbReference type="NCBI Taxonomy" id="27381"/>
    <lineage>
        <taxon>Eukaryota</taxon>
        <taxon>Fungi</taxon>
        <taxon>Fungi incertae sedis</taxon>
        <taxon>Mucoromycota</taxon>
        <taxon>Glomeromycotina</taxon>
        <taxon>Glomeromycetes</taxon>
        <taxon>Glomerales</taxon>
        <taxon>Glomeraceae</taxon>
        <taxon>Funneliformis</taxon>
    </lineage>
</organism>
<accession>A0A9N9BFC1</accession>
<sequence length="193" mass="21395">MATKKPTKLVFVTGNSNKLKEVQTILGSTVNLINHKLDLAEIQGTTQEISVEKCRKASIALNGPVITEDTCLCFNALKGLPGPYIKWFLDKLEHDGLNKLLVGFEDKSAYALCTFAYSSGPDSEPILFEGRTDGKIVPARGPKDFGWDPIFQPDEPVGNDQTYAEMLKSTKNSISHRYKALKKLKEFLTSQNI</sequence>
<comment type="catalytic activity">
    <reaction evidence="9">
        <text>ITP + H2O = IMP + diphosphate + H(+)</text>
        <dbReference type="Rhea" id="RHEA:29399"/>
        <dbReference type="ChEBI" id="CHEBI:15377"/>
        <dbReference type="ChEBI" id="CHEBI:15378"/>
        <dbReference type="ChEBI" id="CHEBI:33019"/>
        <dbReference type="ChEBI" id="CHEBI:58053"/>
        <dbReference type="ChEBI" id="CHEBI:61402"/>
        <dbReference type="EC" id="3.6.1.66"/>
    </reaction>
    <physiologicalReaction direction="left-to-right" evidence="9">
        <dbReference type="Rhea" id="RHEA:29400"/>
    </physiologicalReaction>
</comment>
<dbReference type="Pfam" id="PF01725">
    <property type="entry name" value="Ham1p_like"/>
    <property type="match status" value="1"/>
</dbReference>
<comment type="function">
    <text evidence="12">Pyrophosphatase that hydrolyzes non-canonical purine nucleotides such as inosine triphosphate (ITP), deoxyinosine triphosphate (dITP) or xanthosine 5'-triphosphate (XTP) to their respective monophosphate derivatives. The enzyme does not distinguish between the deoxy- and ribose forms. Probably excludes non-canonical purines from RNA and DNA precursor pools, thus preventing their incorporation into RNA and DNA and avoiding chromosomal lesions.</text>
</comment>
<keyword evidence="12" id="KW-0464">Manganese</keyword>
<dbReference type="Gene3D" id="3.90.950.10">
    <property type="match status" value="1"/>
</dbReference>
<evidence type="ECO:0000256" key="13">
    <source>
        <dbReference type="RuleBase" id="RU003781"/>
    </source>
</evidence>
<dbReference type="EC" id="3.6.1.66" evidence="12"/>
<feature type="binding site" evidence="12">
    <location>
        <begin position="176"/>
        <end position="177"/>
    </location>
    <ligand>
        <name>ITP</name>
        <dbReference type="ChEBI" id="CHEBI:61402"/>
    </ligand>
</feature>
<dbReference type="GO" id="GO:0035870">
    <property type="term" value="F:dITP diphosphatase activity"/>
    <property type="evidence" value="ECO:0007669"/>
    <property type="project" value="UniProtKB-UniRule"/>
</dbReference>
<comment type="catalytic activity">
    <reaction evidence="10">
        <text>dITP + H2O = dIMP + diphosphate + H(+)</text>
        <dbReference type="Rhea" id="RHEA:28342"/>
        <dbReference type="ChEBI" id="CHEBI:15377"/>
        <dbReference type="ChEBI" id="CHEBI:15378"/>
        <dbReference type="ChEBI" id="CHEBI:33019"/>
        <dbReference type="ChEBI" id="CHEBI:61194"/>
        <dbReference type="ChEBI" id="CHEBI:61382"/>
        <dbReference type="EC" id="3.6.1.66"/>
    </reaction>
    <physiologicalReaction direction="left-to-right" evidence="10">
        <dbReference type="Rhea" id="RHEA:28343"/>
    </physiologicalReaction>
</comment>
<dbReference type="InterPro" id="IPR029001">
    <property type="entry name" value="ITPase-like_fam"/>
</dbReference>
<dbReference type="PANTHER" id="PTHR11067:SF9">
    <property type="entry name" value="INOSINE TRIPHOSPHATE PYROPHOSPHATASE"/>
    <property type="match status" value="1"/>
</dbReference>
<evidence type="ECO:0000256" key="6">
    <source>
        <dbReference type="ARBA" id="ARBA00022842"/>
    </source>
</evidence>
<keyword evidence="7 12" id="KW-0546">Nucleotide metabolism</keyword>